<feature type="transmembrane region" description="Helical" evidence="6">
    <location>
        <begin position="172"/>
        <end position="191"/>
    </location>
</feature>
<evidence type="ECO:0000256" key="6">
    <source>
        <dbReference type="SAM" id="Phobius"/>
    </source>
</evidence>
<evidence type="ECO:0000256" key="3">
    <source>
        <dbReference type="ARBA" id="ARBA00022692"/>
    </source>
</evidence>
<keyword evidence="4 6" id="KW-1133">Transmembrane helix</keyword>
<feature type="transmembrane region" description="Helical" evidence="6">
    <location>
        <begin position="38"/>
        <end position="61"/>
    </location>
</feature>
<keyword evidence="5 6" id="KW-0472">Membrane</keyword>
<gene>
    <name evidence="8" type="ORF">LPTSP3_g10770</name>
</gene>
<evidence type="ECO:0000259" key="7">
    <source>
        <dbReference type="Pfam" id="PF03772"/>
    </source>
</evidence>
<feature type="transmembrane region" description="Helical" evidence="6">
    <location>
        <begin position="67"/>
        <end position="86"/>
    </location>
</feature>
<evidence type="ECO:0000313" key="8">
    <source>
        <dbReference type="EMBL" id="BDA78147.1"/>
    </source>
</evidence>
<evidence type="ECO:0000256" key="5">
    <source>
        <dbReference type="ARBA" id="ARBA00023136"/>
    </source>
</evidence>
<feature type="transmembrane region" description="Helical" evidence="6">
    <location>
        <begin position="93"/>
        <end position="110"/>
    </location>
</feature>
<accession>A0ABN6KFF2</accession>
<comment type="subcellular location">
    <subcellularLocation>
        <location evidence="1">Cell membrane</location>
        <topology evidence="1">Multi-pass membrane protein</topology>
    </subcellularLocation>
</comment>
<dbReference type="InterPro" id="IPR052159">
    <property type="entry name" value="Competence_DNA_uptake"/>
</dbReference>
<keyword evidence="2" id="KW-1003">Cell membrane</keyword>
<keyword evidence="3 6" id="KW-0812">Transmembrane</keyword>
<evidence type="ECO:0000256" key="4">
    <source>
        <dbReference type="ARBA" id="ARBA00022989"/>
    </source>
</evidence>
<feature type="domain" description="ComEC/Rec2-related protein" evidence="7">
    <location>
        <begin position="18"/>
        <end position="282"/>
    </location>
</feature>
<dbReference type="PANTHER" id="PTHR30619">
    <property type="entry name" value="DNA INTERNALIZATION/COMPETENCE PROTEIN COMEC/REC2"/>
    <property type="match status" value="1"/>
</dbReference>
<dbReference type="Proteomes" id="UP000245263">
    <property type="component" value="Chromosome 1"/>
</dbReference>
<feature type="transmembrane region" description="Helical" evidence="6">
    <location>
        <begin position="266"/>
        <end position="286"/>
    </location>
</feature>
<evidence type="ECO:0000256" key="2">
    <source>
        <dbReference type="ARBA" id="ARBA00022475"/>
    </source>
</evidence>
<feature type="transmembrane region" description="Helical" evidence="6">
    <location>
        <begin position="298"/>
        <end position="321"/>
    </location>
</feature>
<dbReference type="EMBL" id="AP025028">
    <property type="protein sequence ID" value="BDA78147.1"/>
    <property type="molecule type" value="Genomic_DNA"/>
</dbReference>
<feature type="transmembrane region" description="Helical" evidence="6">
    <location>
        <begin position="134"/>
        <end position="152"/>
    </location>
</feature>
<dbReference type="Pfam" id="PF03772">
    <property type="entry name" value="Competence"/>
    <property type="match status" value="1"/>
</dbReference>
<protein>
    <recommendedName>
        <fullName evidence="7">ComEC/Rec2-related protein domain-containing protein</fullName>
    </recommendedName>
</protein>
<organism evidence="8 9">
    <name type="scientific">Leptospira kobayashii</name>
    <dbReference type="NCBI Taxonomy" id="1917830"/>
    <lineage>
        <taxon>Bacteria</taxon>
        <taxon>Pseudomonadati</taxon>
        <taxon>Spirochaetota</taxon>
        <taxon>Spirochaetia</taxon>
        <taxon>Leptospirales</taxon>
        <taxon>Leptospiraceae</taxon>
        <taxon>Leptospira</taxon>
    </lineage>
</organism>
<reference evidence="8 9" key="1">
    <citation type="submission" date="2021-08" db="EMBL/GenBank/DDBJ databases">
        <title>Complete genome sequence of Leptospira kobayashii strain E30.</title>
        <authorList>
            <person name="Nakao R."/>
            <person name="Nakamura S."/>
            <person name="Masuzawa T."/>
            <person name="Koizumi N."/>
        </authorList>
    </citation>
    <scope>NUCLEOTIDE SEQUENCE [LARGE SCALE GENOMIC DNA]</scope>
    <source>
        <strain evidence="8 9">E30</strain>
    </source>
</reference>
<dbReference type="NCBIfam" id="TIGR00360">
    <property type="entry name" value="ComEC_N-term"/>
    <property type="match status" value="1"/>
</dbReference>
<feature type="transmembrane region" description="Helical" evidence="6">
    <location>
        <begin position="197"/>
        <end position="220"/>
    </location>
</feature>
<proteinExistence type="predicted"/>
<name>A0ABN6KFF2_9LEPT</name>
<sequence length="538" mass="61539">MLKESKLPKELTLVAEGLVLGSGKSLPKSVKQDAKQGGVLHLFAASGLHLGIYLGFCLLFLKRVFWFSRILPVLISLLFGYFYLYLLNFPVSFVRAYSFALYSMLGVIFYKKAQASDTLFYSAATVALFFPSDYLSVGFLLSFGAVFGIFFLKPAIDKVLFPNLSHFLKDNLTLSLSCSFGTFPCLAYVFHSFSFGSILINLIVIPLAGIILPLLYLSIIIQKFLSQNTADLFWVIIDLLLRILLKLVTALPGKIGFYYEWNDRQIVIWLYFIFTIFLFLIIYKIFKSESIVQDRKINYSFLHFLILSGIILFFPFGGLVLSAKNGSDGLPAHKIQKGNAFFFGEGKISILGNCYSQNQFETFAKSLKLKDANSIFFEKESCLRYVLDLKKEILKTNVSARISIITSEEKLKSWMEQINVWNENFQIDRTAILPIVFSGKENTIPILRYTGDKKKFSKLLEITSLYEKNWEKSGLDAKTQQAGVLLLDFPKWVKENPEDWKKYQKLLGISSYWKIISVEELLVRSHNQTLRDQKFSFL</sequence>
<evidence type="ECO:0000313" key="9">
    <source>
        <dbReference type="Proteomes" id="UP000245263"/>
    </source>
</evidence>
<dbReference type="InterPro" id="IPR004477">
    <property type="entry name" value="ComEC_N"/>
</dbReference>
<keyword evidence="9" id="KW-1185">Reference proteome</keyword>
<dbReference type="PANTHER" id="PTHR30619:SF1">
    <property type="entry name" value="RECOMBINATION PROTEIN 2"/>
    <property type="match status" value="1"/>
</dbReference>
<feature type="transmembrane region" description="Helical" evidence="6">
    <location>
        <begin position="232"/>
        <end position="251"/>
    </location>
</feature>
<evidence type="ECO:0000256" key="1">
    <source>
        <dbReference type="ARBA" id="ARBA00004651"/>
    </source>
</evidence>